<dbReference type="Proteomes" id="UP000799118">
    <property type="component" value="Unassembled WGS sequence"/>
</dbReference>
<proteinExistence type="predicted"/>
<dbReference type="AlphaFoldDB" id="A0A6A4IID3"/>
<feature type="non-terminal residue" evidence="1">
    <location>
        <position position="1"/>
    </location>
</feature>
<evidence type="ECO:0000313" key="1">
    <source>
        <dbReference type="EMBL" id="KAE9409443.1"/>
    </source>
</evidence>
<evidence type="ECO:0000313" key="2">
    <source>
        <dbReference type="Proteomes" id="UP000799118"/>
    </source>
</evidence>
<sequence length="143" mass="14874">WYDLCASSGVNDISANGLCTELGQIGWGSALLATADPCMQQDIADAMILYAQGPGIQNSDEVISYAIEYCQLPKQAVTVLGIVPSTLYCMTPPVNPELTGIVNAQPSGAHRGIYGSPNVPLVPFGSDGTCPYGSVPDVDTCSC</sequence>
<keyword evidence="2" id="KW-1185">Reference proteome</keyword>
<dbReference type="EMBL" id="ML769387">
    <property type="protein sequence ID" value="KAE9409443.1"/>
    <property type="molecule type" value="Genomic_DNA"/>
</dbReference>
<organism evidence="1 2">
    <name type="scientific">Gymnopus androsaceus JB14</name>
    <dbReference type="NCBI Taxonomy" id="1447944"/>
    <lineage>
        <taxon>Eukaryota</taxon>
        <taxon>Fungi</taxon>
        <taxon>Dikarya</taxon>
        <taxon>Basidiomycota</taxon>
        <taxon>Agaricomycotina</taxon>
        <taxon>Agaricomycetes</taxon>
        <taxon>Agaricomycetidae</taxon>
        <taxon>Agaricales</taxon>
        <taxon>Marasmiineae</taxon>
        <taxon>Omphalotaceae</taxon>
        <taxon>Gymnopus</taxon>
    </lineage>
</organism>
<feature type="non-terminal residue" evidence="1">
    <location>
        <position position="143"/>
    </location>
</feature>
<protein>
    <submittedName>
        <fullName evidence="1">Uncharacterized protein</fullName>
    </submittedName>
</protein>
<reference evidence="1" key="1">
    <citation type="journal article" date="2019" name="Environ. Microbiol.">
        <title>Fungal ecological strategies reflected in gene transcription - a case study of two litter decomposers.</title>
        <authorList>
            <person name="Barbi F."/>
            <person name="Kohler A."/>
            <person name="Barry K."/>
            <person name="Baskaran P."/>
            <person name="Daum C."/>
            <person name="Fauchery L."/>
            <person name="Ihrmark K."/>
            <person name="Kuo A."/>
            <person name="LaButti K."/>
            <person name="Lipzen A."/>
            <person name="Morin E."/>
            <person name="Grigoriev I.V."/>
            <person name="Henrissat B."/>
            <person name="Lindahl B."/>
            <person name="Martin F."/>
        </authorList>
    </citation>
    <scope>NUCLEOTIDE SEQUENCE</scope>
    <source>
        <strain evidence="1">JB14</strain>
    </source>
</reference>
<gene>
    <name evidence="1" type="ORF">BT96DRAFT_768750</name>
</gene>
<name>A0A6A4IID3_9AGAR</name>
<accession>A0A6A4IID3</accession>
<dbReference type="OrthoDB" id="2797250at2759"/>